<name>A0A8H4BGC4_MUCCL</name>
<reference evidence="2 3" key="1">
    <citation type="submission" date="2019-09" db="EMBL/GenBank/DDBJ databases">
        <authorList>
            <consortium name="DOE Joint Genome Institute"/>
            <person name="Mondo S.J."/>
            <person name="Navarro-Mendoza M.I."/>
            <person name="Perez-Arques C."/>
            <person name="Panchal S."/>
            <person name="Nicolas F.E."/>
            <person name="Ganguly P."/>
            <person name="Pangilinan J."/>
            <person name="Grigoriev I."/>
            <person name="Heitman J."/>
            <person name="Sanya K."/>
            <person name="Garre V."/>
        </authorList>
    </citation>
    <scope>NUCLEOTIDE SEQUENCE [LARGE SCALE GENOMIC DNA]</scope>
    <source>
        <strain evidence="2 3">MU402</strain>
    </source>
</reference>
<evidence type="ECO:0000313" key="2">
    <source>
        <dbReference type="EMBL" id="KAF1801777.1"/>
    </source>
</evidence>
<organism evidence="2 3">
    <name type="scientific">Mucor circinelloides f. lusitanicus</name>
    <name type="common">Mucor racemosus var. lusitanicus</name>
    <dbReference type="NCBI Taxonomy" id="29924"/>
    <lineage>
        <taxon>Eukaryota</taxon>
        <taxon>Fungi</taxon>
        <taxon>Fungi incertae sedis</taxon>
        <taxon>Mucoromycota</taxon>
        <taxon>Mucoromycotina</taxon>
        <taxon>Mucoromycetes</taxon>
        <taxon>Mucorales</taxon>
        <taxon>Mucorineae</taxon>
        <taxon>Mucoraceae</taxon>
        <taxon>Mucor</taxon>
    </lineage>
</organism>
<evidence type="ECO:0000313" key="3">
    <source>
        <dbReference type="Proteomes" id="UP000469890"/>
    </source>
</evidence>
<keyword evidence="1" id="KW-0812">Transmembrane</keyword>
<feature type="transmembrane region" description="Helical" evidence="1">
    <location>
        <begin position="42"/>
        <end position="67"/>
    </location>
</feature>
<keyword evidence="1" id="KW-1133">Transmembrane helix</keyword>
<dbReference type="EMBL" id="JAAECE010000004">
    <property type="protein sequence ID" value="KAF1801777.1"/>
    <property type="molecule type" value="Genomic_DNA"/>
</dbReference>
<evidence type="ECO:0000256" key="1">
    <source>
        <dbReference type="SAM" id="Phobius"/>
    </source>
</evidence>
<protein>
    <submittedName>
        <fullName evidence="2">Uncharacterized protein</fullName>
    </submittedName>
</protein>
<comment type="caution">
    <text evidence="2">The sequence shown here is derived from an EMBL/GenBank/DDBJ whole genome shotgun (WGS) entry which is preliminary data.</text>
</comment>
<dbReference type="Proteomes" id="UP000469890">
    <property type="component" value="Unassembled WGS sequence"/>
</dbReference>
<accession>A0A8H4BGC4</accession>
<keyword evidence="1" id="KW-0472">Membrane</keyword>
<sequence length="91" mass="10538">MIYVKAISCQLLCCYQTSTAIDLCAESLCCCFYQRKHRVNCIFCFTARFSFICYYFTVFIIDLAGLINYGPPNVSYPDVRATCHIEYSKDH</sequence>
<proteinExistence type="predicted"/>
<dbReference type="AlphaFoldDB" id="A0A8H4BGC4"/>
<gene>
    <name evidence="2" type="ORF">FB192DRAFT_1374602</name>
</gene>